<accession>A0AAU9CTW6</accession>
<reference evidence="1 2" key="1">
    <citation type="submission" date="2021-12" db="EMBL/GenBank/DDBJ databases">
        <title>Genome sequencing of bacteria with rrn-lacking chromosome and rrn-plasmid.</title>
        <authorList>
            <person name="Anda M."/>
            <person name="Iwasaki W."/>
        </authorList>
    </citation>
    <scope>NUCLEOTIDE SEQUENCE [LARGE SCALE GENOMIC DNA]</scope>
    <source>
        <strain evidence="1 2">DSM 100852</strain>
        <plasmid evidence="1 2">pFA4</plasmid>
    </source>
</reference>
<evidence type="ECO:0000313" key="1">
    <source>
        <dbReference type="EMBL" id="BDD12481.1"/>
    </source>
</evidence>
<dbReference type="KEGG" id="fax:FUAX_49130"/>
<keyword evidence="2" id="KW-1185">Reference proteome</keyword>
<dbReference type="EMBL" id="AP025318">
    <property type="protein sequence ID" value="BDD12481.1"/>
    <property type="molecule type" value="Genomic_DNA"/>
</dbReference>
<proteinExistence type="predicted"/>
<dbReference type="Proteomes" id="UP001348817">
    <property type="component" value="Plasmid pFA4"/>
</dbReference>
<organism evidence="1 2">
    <name type="scientific">Fulvitalea axinellae</name>
    <dbReference type="NCBI Taxonomy" id="1182444"/>
    <lineage>
        <taxon>Bacteria</taxon>
        <taxon>Pseudomonadati</taxon>
        <taxon>Bacteroidota</taxon>
        <taxon>Cytophagia</taxon>
        <taxon>Cytophagales</taxon>
        <taxon>Persicobacteraceae</taxon>
        <taxon>Fulvitalea</taxon>
    </lineage>
</organism>
<geneLocation type="plasmid" evidence="1 2">
    <name>pFA4</name>
</geneLocation>
<evidence type="ECO:0000313" key="2">
    <source>
        <dbReference type="Proteomes" id="UP001348817"/>
    </source>
</evidence>
<gene>
    <name evidence="1" type="ORF">FUAX_49130</name>
</gene>
<keyword evidence="1" id="KW-0614">Plasmid</keyword>
<name>A0AAU9CTW6_9BACT</name>
<protein>
    <submittedName>
        <fullName evidence="1">Uncharacterized protein</fullName>
    </submittedName>
</protein>
<dbReference type="AlphaFoldDB" id="A0AAU9CTW6"/>
<sequence length="67" mass="7614">MPATAAVAHWFCVDLPSRFRRAFFLFEKPYLFLAAELAGDFTVFLGPIRFASVAIVLKFWQLAGFNL</sequence>